<evidence type="ECO:0000256" key="7">
    <source>
        <dbReference type="SAM" id="Phobius"/>
    </source>
</evidence>
<comment type="subcellular location">
    <subcellularLocation>
        <location evidence="1">Cell membrane</location>
        <topology evidence="1">Multi-pass membrane protein</topology>
    </subcellularLocation>
</comment>
<dbReference type="Pfam" id="PF01554">
    <property type="entry name" value="MatE"/>
    <property type="match status" value="2"/>
</dbReference>
<feature type="transmembrane region" description="Helical" evidence="7">
    <location>
        <begin position="358"/>
        <end position="375"/>
    </location>
</feature>
<dbReference type="Proteomes" id="UP001489509">
    <property type="component" value="Unassembled WGS sequence"/>
</dbReference>
<evidence type="ECO:0000313" key="9">
    <source>
        <dbReference type="Proteomes" id="UP001489509"/>
    </source>
</evidence>
<feature type="transmembrane region" description="Helical" evidence="7">
    <location>
        <begin position="415"/>
        <end position="434"/>
    </location>
</feature>
<proteinExistence type="predicted"/>
<keyword evidence="2" id="KW-0813">Transport</keyword>
<evidence type="ECO:0000256" key="3">
    <source>
        <dbReference type="ARBA" id="ARBA00022475"/>
    </source>
</evidence>
<reference evidence="8 9" key="1">
    <citation type="submission" date="2024-03" db="EMBL/GenBank/DDBJ databases">
        <title>Human intestinal bacterial collection.</title>
        <authorList>
            <person name="Pauvert C."/>
            <person name="Hitch T.C.A."/>
            <person name="Clavel T."/>
        </authorList>
    </citation>
    <scope>NUCLEOTIDE SEQUENCE [LARGE SCALE GENOMIC DNA]</scope>
    <source>
        <strain evidence="8 9">CLA-JM-H44</strain>
    </source>
</reference>
<feature type="transmembrane region" description="Helical" evidence="7">
    <location>
        <begin position="315"/>
        <end position="338"/>
    </location>
</feature>
<name>A0ABV1DZW1_9FIRM</name>
<dbReference type="CDD" id="cd13138">
    <property type="entry name" value="MATE_yoeA_like"/>
    <property type="match status" value="1"/>
</dbReference>
<keyword evidence="9" id="KW-1185">Reference proteome</keyword>
<dbReference type="PIRSF" id="PIRSF006603">
    <property type="entry name" value="DinF"/>
    <property type="match status" value="1"/>
</dbReference>
<organism evidence="8 9">
    <name type="scientific">Solibaculum intestinale</name>
    <dbReference type="NCBI Taxonomy" id="3133165"/>
    <lineage>
        <taxon>Bacteria</taxon>
        <taxon>Bacillati</taxon>
        <taxon>Bacillota</taxon>
        <taxon>Clostridia</taxon>
        <taxon>Eubacteriales</taxon>
        <taxon>Oscillospiraceae</taxon>
        <taxon>Solibaculum</taxon>
    </lineage>
</organism>
<comment type="caution">
    <text evidence="8">The sequence shown here is derived from an EMBL/GenBank/DDBJ whole genome shotgun (WGS) entry which is preliminary data.</text>
</comment>
<feature type="transmembrane region" description="Helical" evidence="7">
    <location>
        <begin position="54"/>
        <end position="80"/>
    </location>
</feature>
<gene>
    <name evidence="8" type="ORF">WMO26_03110</name>
</gene>
<dbReference type="EMBL" id="JBBMFD010000003">
    <property type="protein sequence ID" value="MEQ2439811.1"/>
    <property type="molecule type" value="Genomic_DNA"/>
</dbReference>
<dbReference type="PANTHER" id="PTHR43549:SF3">
    <property type="entry name" value="MULTIDRUG RESISTANCE PROTEIN YPNP-RELATED"/>
    <property type="match status" value="1"/>
</dbReference>
<sequence length="464" mass="49924">MVKDMTVGSPSRILFFFAMPMILGNLFQQLYNIVDSVVVGNFVGADALAAVGASYPITFLFVAIAIGASTGCSVVISQLFGARRYGEMKTAIYTSLFSIGGLGLVLMAVGLLISTPILHLLGTPENIFADSAAYLNIYFLGAGFLFLYNTLTAIFNALGDSKSPLVFLAIASVVNIGLDLLFVIQFQMGVAGVAWATLIAQGLSSVLSLIFLLRRLRRMETTDSHRLYDVHMLTRMLRIAVPSMIQQSIVSMGMLFVQALVNSFGSVVVAGYTAATKIDSIAMLPMLNISNAVSSFTAQNIGAGKPERVRKGYRAALVMTAVIALVITGCLYLFGANFMSLFVDANLSQGVIDVGVEYLRVVSVFYILMGGMFSTNGLLRGSGDVKAFMTSTLCNFVCRVTCAYAFASLMGASSIWWSIPMGWGVGLTISFLRYRSGKWANKSLVQDERKPVREAAEAGAQEIE</sequence>
<dbReference type="InterPro" id="IPR052031">
    <property type="entry name" value="Membrane_Transporter-Flippase"/>
</dbReference>
<feature type="transmembrane region" description="Helical" evidence="7">
    <location>
        <begin position="192"/>
        <end position="213"/>
    </location>
</feature>
<feature type="transmembrane region" description="Helical" evidence="7">
    <location>
        <begin position="133"/>
        <end position="158"/>
    </location>
</feature>
<evidence type="ECO:0000256" key="5">
    <source>
        <dbReference type="ARBA" id="ARBA00022989"/>
    </source>
</evidence>
<feature type="transmembrane region" description="Helical" evidence="7">
    <location>
        <begin position="254"/>
        <end position="275"/>
    </location>
</feature>
<evidence type="ECO:0000256" key="6">
    <source>
        <dbReference type="ARBA" id="ARBA00023136"/>
    </source>
</evidence>
<keyword evidence="4 7" id="KW-0812">Transmembrane</keyword>
<dbReference type="NCBIfam" id="TIGR00797">
    <property type="entry name" value="matE"/>
    <property type="match status" value="1"/>
</dbReference>
<keyword evidence="3" id="KW-1003">Cell membrane</keyword>
<dbReference type="RefSeq" id="WP_349218077.1">
    <property type="nucleotide sequence ID" value="NZ_JBBMFD010000003.1"/>
</dbReference>
<evidence type="ECO:0000313" key="8">
    <source>
        <dbReference type="EMBL" id="MEQ2439811.1"/>
    </source>
</evidence>
<dbReference type="PANTHER" id="PTHR43549">
    <property type="entry name" value="MULTIDRUG RESISTANCE PROTEIN YPNP-RELATED"/>
    <property type="match status" value="1"/>
</dbReference>
<keyword evidence="5 7" id="KW-1133">Transmembrane helix</keyword>
<dbReference type="InterPro" id="IPR048279">
    <property type="entry name" value="MdtK-like"/>
</dbReference>
<feature type="transmembrane region" description="Helical" evidence="7">
    <location>
        <begin position="165"/>
        <end position="186"/>
    </location>
</feature>
<evidence type="ECO:0000256" key="2">
    <source>
        <dbReference type="ARBA" id="ARBA00022448"/>
    </source>
</evidence>
<feature type="transmembrane region" description="Helical" evidence="7">
    <location>
        <begin position="12"/>
        <end position="34"/>
    </location>
</feature>
<feature type="transmembrane region" description="Helical" evidence="7">
    <location>
        <begin position="387"/>
        <end position="409"/>
    </location>
</feature>
<evidence type="ECO:0000256" key="1">
    <source>
        <dbReference type="ARBA" id="ARBA00004651"/>
    </source>
</evidence>
<protein>
    <submittedName>
        <fullName evidence="8">MATE family efflux transporter</fullName>
    </submittedName>
</protein>
<feature type="transmembrane region" description="Helical" evidence="7">
    <location>
        <begin position="281"/>
        <end position="303"/>
    </location>
</feature>
<feature type="transmembrane region" description="Helical" evidence="7">
    <location>
        <begin position="92"/>
        <end position="113"/>
    </location>
</feature>
<keyword evidence="6 7" id="KW-0472">Membrane</keyword>
<dbReference type="InterPro" id="IPR002528">
    <property type="entry name" value="MATE_fam"/>
</dbReference>
<accession>A0ABV1DZW1</accession>
<evidence type="ECO:0000256" key="4">
    <source>
        <dbReference type="ARBA" id="ARBA00022692"/>
    </source>
</evidence>